<feature type="compositionally biased region" description="Basic and acidic residues" evidence="1">
    <location>
        <begin position="47"/>
        <end position="60"/>
    </location>
</feature>
<evidence type="ECO:0000313" key="3">
    <source>
        <dbReference type="Proteomes" id="UP000298327"/>
    </source>
</evidence>
<dbReference type="OrthoDB" id="10566701at2759"/>
<name>A0A4Y9YJN3_9AGAM</name>
<comment type="caution">
    <text evidence="2">The sequence shown here is derived from an EMBL/GenBank/DDBJ whole genome shotgun (WGS) entry which is preliminary data.</text>
</comment>
<proteinExistence type="predicted"/>
<reference evidence="2 3" key="1">
    <citation type="submission" date="2019-02" db="EMBL/GenBank/DDBJ databases">
        <title>Genome sequencing of the rare red list fungi Dentipellis fragilis.</title>
        <authorList>
            <person name="Buettner E."/>
            <person name="Kellner H."/>
        </authorList>
    </citation>
    <scope>NUCLEOTIDE SEQUENCE [LARGE SCALE GENOMIC DNA]</scope>
    <source>
        <strain evidence="2 3">DSM 105465</strain>
    </source>
</reference>
<dbReference type="EMBL" id="SEOQ01000524">
    <property type="protein sequence ID" value="TFY61159.1"/>
    <property type="molecule type" value="Genomic_DNA"/>
</dbReference>
<sequence length="153" mass="16817">MPDSVVHPIQLSDIDDDDEPVNLTLDQLRDLRPLHHAQLPRRQTASEQRDGFEGGDHSERQTTSSECDTAELFIKKKPRLTLASLMSMKPPARPRSRRCAVTATTSSPKANLDFAESQCADPSMKVAVYLDGVEAASDCLAFIKPMPESSAPI</sequence>
<accession>A0A4Y9YJN3</accession>
<evidence type="ECO:0000313" key="2">
    <source>
        <dbReference type="EMBL" id="TFY61159.1"/>
    </source>
</evidence>
<dbReference type="AlphaFoldDB" id="A0A4Y9YJN3"/>
<evidence type="ECO:0000256" key="1">
    <source>
        <dbReference type="SAM" id="MobiDB-lite"/>
    </source>
</evidence>
<feature type="region of interest" description="Disordered" evidence="1">
    <location>
        <begin position="30"/>
        <end position="69"/>
    </location>
</feature>
<dbReference type="Proteomes" id="UP000298327">
    <property type="component" value="Unassembled WGS sequence"/>
</dbReference>
<protein>
    <submittedName>
        <fullName evidence="2">Uncharacterized protein</fullName>
    </submittedName>
</protein>
<keyword evidence="3" id="KW-1185">Reference proteome</keyword>
<organism evidence="2 3">
    <name type="scientific">Dentipellis fragilis</name>
    <dbReference type="NCBI Taxonomy" id="205917"/>
    <lineage>
        <taxon>Eukaryota</taxon>
        <taxon>Fungi</taxon>
        <taxon>Dikarya</taxon>
        <taxon>Basidiomycota</taxon>
        <taxon>Agaricomycotina</taxon>
        <taxon>Agaricomycetes</taxon>
        <taxon>Russulales</taxon>
        <taxon>Hericiaceae</taxon>
        <taxon>Dentipellis</taxon>
    </lineage>
</organism>
<gene>
    <name evidence="2" type="ORF">EVG20_g7162</name>
</gene>
<feature type="region of interest" description="Disordered" evidence="1">
    <location>
        <begin position="1"/>
        <end position="20"/>
    </location>
</feature>